<evidence type="ECO:0000313" key="13">
    <source>
        <dbReference type="EMBL" id="KAF7387732.1"/>
    </source>
</evidence>
<comment type="function">
    <text evidence="10">Catalyzes the reduction of fatty acyl-CoA to fatty alcohols.</text>
</comment>
<keyword evidence="10" id="KW-0560">Oxidoreductase</keyword>
<dbReference type="AlphaFoldDB" id="A0A834JIF6"/>
<dbReference type="GO" id="GO:0035336">
    <property type="term" value="P:long-chain fatty-acyl-CoA metabolic process"/>
    <property type="evidence" value="ECO:0007669"/>
    <property type="project" value="TreeGrafter"/>
</dbReference>
<comment type="subcellular location">
    <subcellularLocation>
        <location evidence="1">Membrane</location>
        <topology evidence="1">Multi-pass membrane protein</topology>
    </subcellularLocation>
</comment>
<evidence type="ECO:0000259" key="12">
    <source>
        <dbReference type="Pfam" id="PF07993"/>
    </source>
</evidence>
<protein>
    <recommendedName>
        <fullName evidence="10">Fatty acyl-CoA reductase</fullName>
        <ecNumber evidence="10">1.2.1.84</ecNumber>
    </recommendedName>
</protein>
<gene>
    <name evidence="13" type="ORF">H0235_018454</name>
</gene>
<evidence type="ECO:0000259" key="11">
    <source>
        <dbReference type="Pfam" id="PF03015"/>
    </source>
</evidence>
<dbReference type="GO" id="GO:0102965">
    <property type="term" value="F:alcohol-forming long-chain fatty acyl-CoA reductase activity"/>
    <property type="evidence" value="ECO:0007669"/>
    <property type="project" value="UniProtKB-EC"/>
</dbReference>
<comment type="similarity">
    <text evidence="2 10">Belongs to the fatty acyl-CoA reductase family.</text>
</comment>
<dbReference type="InterPro" id="IPR036291">
    <property type="entry name" value="NAD(P)-bd_dom_sf"/>
</dbReference>
<keyword evidence="14" id="KW-1185">Reference proteome</keyword>
<accession>A0A834JIF6</accession>
<dbReference type="Gene3D" id="3.40.50.720">
    <property type="entry name" value="NAD(P)-binding Rossmann-like Domain"/>
    <property type="match status" value="1"/>
</dbReference>
<dbReference type="GO" id="GO:0080019">
    <property type="term" value="F:alcohol-forming very long-chain fatty acyl-CoA reductase activity"/>
    <property type="evidence" value="ECO:0007669"/>
    <property type="project" value="InterPro"/>
</dbReference>
<dbReference type="Pfam" id="PF03015">
    <property type="entry name" value="Sterile"/>
    <property type="match status" value="1"/>
</dbReference>
<evidence type="ECO:0000256" key="6">
    <source>
        <dbReference type="ARBA" id="ARBA00022989"/>
    </source>
</evidence>
<dbReference type="SUPFAM" id="SSF51735">
    <property type="entry name" value="NAD(P)-binding Rossmann-fold domains"/>
    <property type="match status" value="1"/>
</dbReference>
<dbReference type="Pfam" id="PF07993">
    <property type="entry name" value="NAD_binding_4"/>
    <property type="match status" value="1"/>
</dbReference>
<comment type="caution">
    <text evidence="13">The sequence shown here is derived from an EMBL/GenBank/DDBJ whole genome shotgun (WGS) entry which is preliminary data.</text>
</comment>
<evidence type="ECO:0000256" key="4">
    <source>
        <dbReference type="ARBA" id="ARBA00022692"/>
    </source>
</evidence>
<evidence type="ECO:0000256" key="8">
    <source>
        <dbReference type="ARBA" id="ARBA00023136"/>
    </source>
</evidence>
<name>A0A834JIF6_VESPE</name>
<evidence type="ECO:0000256" key="5">
    <source>
        <dbReference type="ARBA" id="ARBA00022857"/>
    </source>
</evidence>
<keyword evidence="7 10" id="KW-0443">Lipid metabolism</keyword>
<evidence type="ECO:0000256" key="10">
    <source>
        <dbReference type="RuleBase" id="RU363097"/>
    </source>
</evidence>
<dbReference type="PANTHER" id="PTHR11011:SF60">
    <property type="entry name" value="FATTY ACYL-COA REDUCTASE-RELATED"/>
    <property type="match status" value="1"/>
</dbReference>
<dbReference type="PANTHER" id="PTHR11011">
    <property type="entry name" value="MALE STERILITY PROTEIN 2-RELATED"/>
    <property type="match status" value="1"/>
</dbReference>
<dbReference type="CDD" id="cd09071">
    <property type="entry name" value="FAR_C"/>
    <property type="match status" value="1"/>
</dbReference>
<keyword evidence="4 10" id="KW-0812">Transmembrane</keyword>
<dbReference type="CDD" id="cd05236">
    <property type="entry name" value="FAR-N_SDR_e"/>
    <property type="match status" value="1"/>
</dbReference>
<keyword evidence="3 10" id="KW-0444">Lipid biosynthesis</keyword>
<dbReference type="GO" id="GO:0016020">
    <property type="term" value="C:membrane"/>
    <property type="evidence" value="ECO:0007669"/>
    <property type="project" value="UniProtKB-SubCell"/>
</dbReference>
<dbReference type="InterPro" id="IPR026055">
    <property type="entry name" value="FAR"/>
</dbReference>
<feature type="domain" description="Thioester reductase (TE)" evidence="12">
    <location>
        <begin position="57"/>
        <end position="326"/>
    </location>
</feature>
<keyword evidence="5 10" id="KW-0521">NADP</keyword>
<evidence type="ECO:0000256" key="3">
    <source>
        <dbReference type="ARBA" id="ARBA00022516"/>
    </source>
</evidence>
<dbReference type="Proteomes" id="UP000600918">
    <property type="component" value="Unassembled WGS sequence"/>
</dbReference>
<evidence type="ECO:0000256" key="7">
    <source>
        <dbReference type="ARBA" id="ARBA00023098"/>
    </source>
</evidence>
<evidence type="ECO:0000256" key="2">
    <source>
        <dbReference type="ARBA" id="ARBA00005928"/>
    </source>
</evidence>
<dbReference type="EMBL" id="JACSDY010000025">
    <property type="protein sequence ID" value="KAF7387732.1"/>
    <property type="molecule type" value="Genomic_DNA"/>
</dbReference>
<comment type="catalytic activity">
    <reaction evidence="9 10">
        <text>a long-chain fatty acyl-CoA + 2 NADPH + 2 H(+) = a long-chain primary fatty alcohol + 2 NADP(+) + CoA</text>
        <dbReference type="Rhea" id="RHEA:52716"/>
        <dbReference type="ChEBI" id="CHEBI:15378"/>
        <dbReference type="ChEBI" id="CHEBI:57287"/>
        <dbReference type="ChEBI" id="CHEBI:57783"/>
        <dbReference type="ChEBI" id="CHEBI:58349"/>
        <dbReference type="ChEBI" id="CHEBI:77396"/>
        <dbReference type="ChEBI" id="CHEBI:83139"/>
        <dbReference type="EC" id="1.2.1.84"/>
    </reaction>
</comment>
<keyword evidence="8 10" id="KW-0472">Membrane</keyword>
<dbReference type="FunFam" id="3.40.50.720:FF:000143">
    <property type="entry name" value="Fatty acyl-CoA reductase"/>
    <property type="match status" value="1"/>
</dbReference>
<feature type="transmembrane region" description="Helical" evidence="10">
    <location>
        <begin position="401"/>
        <end position="423"/>
    </location>
</feature>
<organism evidence="13 14">
    <name type="scientific">Vespula pensylvanica</name>
    <name type="common">Western yellow jacket</name>
    <name type="synonym">Wasp</name>
    <dbReference type="NCBI Taxonomy" id="30213"/>
    <lineage>
        <taxon>Eukaryota</taxon>
        <taxon>Metazoa</taxon>
        <taxon>Ecdysozoa</taxon>
        <taxon>Arthropoda</taxon>
        <taxon>Hexapoda</taxon>
        <taxon>Insecta</taxon>
        <taxon>Pterygota</taxon>
        <taxon>Neoptera</taxon>
        <taxon>Endopterygota</taxon>
        <taxon>Hymenoptera</taxon>
        <taxon>Apocrita</taxon>
        <taxon>Aculeata</taxon>
        <taxon>Vespoidea</taxon>
        <taxon>Vespidae</taxon>
        <taxon>Vespinae</taxon>
        <taxon>Vespula</taxon>
    </lineage>
</organism>
<feature type="transmembrane region" description="Helical" evidence="10">
    <location>
        <begin position="521"/>
        <end position="538"/>
    </location>
</feature>
<evidence type="ECO:0000256" key="1">
    <source>
        <dbReference type="ARBA" id="ARBA00004141"/>
    </source>
</evidence>
<dbReference type="EC" id="1.2.1.84" evidence="10"/>
<evidence type="ECO:0000313" key="14">
    <source>
        <dbReference type="Proteomes" id="UP000600918"/>
    </source>
</evidence>
<sequence>MMEILMKADERGTDAPKSDLKFGTSTEYVQNDTSSSVENVDKLTTVQKFYDGQNIFITGGTGFMGKLLIEKLLRGCPGINCIYVLIRKKKEKNVLQRKEELINDMVFSVLRKEQPEFQKRIVAIEGDCSLPNLGISIADRTTLIGEVSIVFHSAATVRFNEKIKFAGAINVRSLKEMIHLSLKMSKLKSFVHVSTAYANCPHNTIEEKFYDPPMDANKFIDLLDTIDEKLLDNITPQLLGEWPNVYVYTKSIAENIVKKHAGLMPIGIFRPAIVMPTHREPICGWIDNIHGLVRVTAGGAMGLMRTNYCDKSVNVEIVPGDLTINALIVSAWDIANNRRYFQIITFIEFNEDIPIYNYVSKENPINFEEITKLSKKYTLLLPTNNAIWYCSFTNIKYRPIYLLYMCFLHLLPALIVDTIAFCIGKKPRLLKIYNKIHTVSNISVYFTTKEWVFINKRWNELLNKVTAKDRELFFCDMKDLVWETYFQSYILGIRTYIIKDPIETLPQARLKFRRLYWMHQALKLVIACVLLMITWAMFSRLL</sequence>
<dbReference type="GO" id="GO:0005777">
    <property type="term" value="C:peroxisome"/>
    <property type="evidence" value="ECO:0007669"/>
    <property type="project" value="TreeGrafter"/>
</dbReference>
<evidence type="ECO:0000256" key="9">
    <source>
        <dbReference type="ARBA" id="ARBA00052530"/>
    </source>
</evidence>
<dbReference type="InterPro" id="IPR013120">
    <property type="entry name" value="FAR_NAD-bd"/>
</dbReference>
<keyword evidence="6 10" id="KW-1133">Transmembrane helix</keyword>
<dbReference type="InterPro" id="IPR033640">
    <property type="entry name" value="FAR_C"/>
</dbReference>
<reference evidence="13" key="1">
    <citation type="journal article" date="2020" name="G3 (Bethesda)">
        <title>High-Quality Assemblies for Three Invasive Social Wasps from the &lt;i&gt;Vespula&lt;/i&gt; Genus.</title>
        <authorList>
            <person name="Harrop T.W.R."/>
            <person name="Guhlin J."/>
            <person name="McLaughlin G.M."/>
            <person name="Permina E."/>
            <person name="Stockwell P."/>
            <person name="Gilligan J."/>
            <person name="Le Lec M.F."/>
            <person name="Gruber M.A.M."/>
            <person name="Quinn O."/>
            <person name="Lovegrove M."/>
            <person name="Duncan E.J."/>
            <person name="Remnant E.J."/>
            <person name="Van Eeckhoven J."/>
            <person name="Graham B."/>
            <person name="Knapp R.A."/>
            <person name="Langford K.W."/>
            <person name="Kronenberg Z."/>
            <person name="Press M.O."/>
            <person name="Eacker S.M."/>
            <person name="Wilson-Rankin E.E."/>
            <person name="Purcell J."/>
            <person name="Lester P.J."/>
            <person name="Dearden P.K."/>
        </authorList>
    </citation>
    <scope>NUCLEOTIDE SEQUENCE</scope>
    <source>
        <strain evidence="13">Volc-1</strain>
    </source>
</reference>
<proteinExistence type="inferred from homology"/>
<feature type="domain" description="Fatty acyl-CoA reductase C-terminal" evidence="11">
    <location>
        <begin position="408"/>
        <end position="500"/>
    </location>
</feature>